<proteinExistence type="predicted"/>
<evidence type="ECO:0000313" key="2">
    <source>
        <dbReference type="Proteomes" id="UP001576784"/>
    </source>
</evidence>
<name>A0ABV4XIL7_9CYAN</name>
<dbReference type="RefSeq" id="WP_413261241.1">
    <property type="nucleotide sequence ID" value="NZ_JBHFNR010000012.1"/>
</dbReference>
<accession>A0ABV4XIL7</accession>
<organism evidence="1 2">
    <name type="scientific">Floridaenema flaviceps BLCC-F50</name>
    <dbReference type="NCBI Taxonomy" id="3153642"/>
    <lineage>
        <taxon>Bacteria</taxon>
        <taxon>Bacillati</taxon>
        <taxon>Cyanobacteriota</taxon>
        <taxon>Cyanophyceae</taxon>
        <taxon>Oscillatoriophycideae</taxon>
        <taxon>Aerosakkonematales</taxon>
        <taxon>Aerosakkonemataceae</taxon>
        <taxon>Floridanema</taxon>
        <taxon>Floridanema flaviceps</taxon>
    </lineage>
</organism>
<gene>
    <name evidence="1" type="ORF">ACE1CI_01330</name>
</gene>
<sequence length="87" mass="10281">MAKTNLNQILTQLETLDLDELRQVKKVIIRREEEIEKLTQQTKFHQALLNSGLVKQIKQNAFAQQTERRFIQVHGKPVSETIIEERR</sequence>
<dbReference type="Proteomes" id="UP001576784">
    <property type="component" value="Unassembled WGS sequence"/>
</dbReference>
<reference evidence="1 2" key="1">
    <citation type="submission" date="2024-09" db="EMBL/GenBank/DDBJ databases">
        <title>Floridaenema gen nov. (Aerosakkonemataceae, Aerosakkonematales ord. nov., Cyanobacteria) from benthic tropical and subtropical fresh waters, with the description of four new species.</title>
        <authorList>
            <person name="Moretto J.A."/>
            <person name="Berthold D.E."/>
            <person name="Lefler F.W."/>
            <person name="Huang I.-S."/>
            <person name="Laughinghouse H. IV."/>
        </authorList>
    </citation>
    <scope>NUCLEOTIDE SEQUENCE [LARGE SCALE GENOMIC DNA]</scope>
    <source>
        <strain evidence="1 2">BLCC-F50</strain>
    </source>
</reference>
<keyword evidence="2" id="KW-1185">Reference proteome</keyword>
<protein>
    <submittedName>
        <fullName evidence="1">Uncharacterized protein</fullName>
    </submittedName>
</protein>
<evidence type="ECO:0000313" key="1">
    <source>
        <dbReference type="EMBL" id="MFB2891564.1"/>
    </source>
</evidence>
<comment type="caution">
    <text evidence="1">The sequence shown here is derived from an EMBL/GenBank/DDBJ whole genome shotgun (WGS) entry which is preliminary data.</text>
</comment>
<dbReference type="EMBL" id="JBHFNR010000012">
    <property type="protein sequence ID" value="MFB2891564.1"/>
    <property type="molecule type" value="Genomic_DNA"/>
</dbReference>